<dbReference type="EMBL" id="BAAAZG010000001">
    <property type="protein sequence ID" value="GAA4055846.1"/>
    <property type="molecule type" value="Genomic_DNA"/>
</dbReference>
<evidence type="ECO:0000313" key="1">
    <source>
        <dbReference type="EMBL" id="GAA4055846.1"/>
    </source>
</evidence>
<organism evidence="1 2">
    <name type="scientific">Actinomadura miaoliensis</name>
    <dbReference type="NCBI Taxonomy" id="430685"/>
    <lineage>
        <taxon>Bacteria</taxon>
        <taxon>Bacillati</taxon>
        <taxon>Actinomycetota</taxon>
        <taxon>Actinomycetes</taxon>
        <taxon>Streptosporangiales</taxon>
        <taxon>Thermomonosporaceae</taxon>
        <taxon>Actinomadura</taxon>
    </lineage>
</organism>
<keyword evidence="2" id="KW-1185">Reference proteome</keyword>
<accession>A0ABP7UYY0</accession>
<evidence type="ECO:0000313" key="2">
    <source>
        <dbReference type="Proteomes" id="UP001500683"/>
    </source>
</evidence>
<reference evidence="2" key="1">
    <citation type="journal article" date="2019" name="Int. J. Syst. Evol. Microbiol.">
        <title>The Global Catalogue of Microorganisms (GCM) 10K type strain sequencing project: providing services to taxonomists for standard genome sequencing and annotation.</title>
        <authorList>
            <consortium name="The Broad Institute Genomics Platform"/>
            <consortium name="The Broad Institute Genome Sequencing Center for Infectious Disease"/>
            <person name="Wu L."/>
            <person name="Ma J."/>
        </authorList>
    </citation>
    <scope>NUCLEOTIDE SEQUENCE [LARGE SCALE GENOMIC DNA]</scope>
    <source>
        <strain evidence="2">JCM 16702</strain>
    </source>
</reference>
<sequence>MFSERDLEVFLRLSLDQAHLPSPAVGAGGLAGTGFTEAAAREVARVNRRRVITSNLAVALVGLRALARDLARDIALRRNLTRVPGRVDALASNLTLAADLARCLPSAHPNATMVAGLRNARDTFMYARQSAGRGPLFDSALIRARDDSPLLKDNSAQVLRRELDAIRINVSGIDLPYGLDGCDVELFVNFVWSRRTRWPTGLYSQIQACSTREQPGGYQVVQSSRAHSDHGKA</sequence>
<proteinExistence type="predicted"/>
<comment type="caution">
    <text evidence="1">The sequence shown here is derived from an EMBL/GenBank/DDBJ whole genome shotgun (WGS) entry which is preliminary data.</text>
</comment>
<dbReference type="Proteomes" id="UP001500683">
    <property type="component" value="Unassembled WGS sequence"/>
</dbReference>
<gene>
    <name evidence="1" type="ORF">GCM10022214_04020</name>
</gene>
<name>A0ABP7UYY0_9ACTN</name>
<protein>
    <submittedName>
        <fullName evidence="1">Uncharacterized protein</fullName>
    </submittedName>
</protein>